<sequence length="83" mass="9336">MGLAVLSLWLCCGWTSGVAGQGEGAPGSLEWLLSDKGPFHRSLEFQEALERYQQGFSTRYKIYRASKRLAPALLLAKLFWQML</sequence>
<organism evidence="2 3">
    <name type="scientific">Xiphophorus couchianus</name>
    <name type="common">Monterrey platyfish</name>
    <dbReference type="NCBI Taxonomy" id="32473"/>
    <lineage>
        <taxon>Eukaryota</taxon>
        <taxon>Metazoa</taxon>
        <taxon>Chordata</taxon>
        <taxon>Craniata</taxon>
        <taxon>Vertebrata</taxon>
        <taxon>Euteleostomi</taxon>
        <taxon>Actinopterygii</taxon>
        <taxon>Neopterygii</taxon>
        <taxon>Teleostei</taxon>
        <taxon>Neoteleostei</taxon>
        <taxon>Acanthomorphata</taxon>
        <taxon>Ovalentaria</taxon>
        <taxon>Atherinomorphae</taxon>
        <taxon>Cyprinodontiformes</taxon>
        <taxon>Poeciliidae</taxon>
        <taxon>Poeciliinae</taxon>
        <taxon>Xiphophorus</taxon>
    </lineage>
</organism>
<dbReference type="GO" id="GO:0005737">
    <property type="term" value="C:cytoplasm"/>
    <property type="evidence" value="ECO:0007669"/>
    <property type="project" value="TreeGrafter"/>
</dbReference>
<dbReference type="GO" id="GO:0043025">
    <property type="term" value="C:neuronal cell body"/>
    <property type="evidence" value="ECO:0007669"/>
    <property type="project" value="TreeGrafter"/>
</dbReference>
<feature type="chain" id="PRO_5017313274" evidence="1">
    <location>
        <begin position="21"/>
        <end position="83"/>
    </location>
</feature>
<dbReference type="GO" id="GO:0030425">
    <property type="term" value="C:dendrite"/>
    <property type="evidence" value="ECO:0007669"/>
    <property type="project" value="TreeGrafter"/>
</dbReference>
<proteinExistence type="predicted"/>
<keyword evidence="1" id="KW-0732">Signal</keyword>
<dbReference type="STRING" id="32473.ENSXCOP00000009088"/>
<dbReference type="GO" id="GO:0045930">
    <property type="term" value="P:negative regulation of mitotic cell cycle"/>
    <property type="evidence" value="ECO:0007669"/>
    <property type="project" value="InterPro"/>
</dbReference>
<evidence type="ECO:0000256" key="1">
    <source>
        <dbReference type="SAM" id="SignalP"/>
    </source>
</evidence>
<dbReference type="InterPro" id="IPR033237">
    <property type="entry name" value="BRINP"/>
</dbReference>
<dbReference type="AlphaFoldDB" id="A0A3B5LA71"/>
<dbReference type="PANTHER" id="PTHR15564">
    <property type="entry name" value="MACPF DOMAIN-CONTAINING PROTEIN"/>
    <property type="match status" value="1"/>
</dbReference>
<evidence type="ECO:0000313" key="2">
    <source>
        <dbReference type="Ensembl" id="ENSXCOP00000009088.1"/>
    </source>
</evidence>
<dbReference type="PANTHER" id="PTHR15564:SF10">
    <property type="entry name" value="BMP_RETINOIC ACID-INDUCIBLE NEURAL-SPECIFIC PROTEIN 3 ISOFORM X1"/>
    <property type="match status" value="1"/>
</dbReference>
<dbReference type="GO" id="GO:0045666">
    <property type="term" value="P:positive regulation of neuron differentiation"/>
    <property type="evidence" value="ECO:0007669"/>
    <property type="project" value="InterPro"/>
</dbReference>
<reference evidence="2" key="2">
    <citation type="submission" date="2025-09" db="UniProtKB">
        <authorList>
            <consortium name="Ensembl"/>
        </authorList>
    </citation>
    <scope>IDENTIFICATION</scope>
</reference>
<dbReference type="GO" id="GO:0071300">
    <property type="term" value="P:cellular response to retinoic acid"/>
    <property type="evidence" value="ECO:0007669"/>
    <property type="project" value="TreeGrafter"/>
</dbReference>
<reference evidence="2" key="1">
    <citation type="submission" date="2025-08" db="UniProtKB">
        <authorList>
            <consortium name="Ensembl"/>
        </authorList>
    </citation>
    <scope>IDENTIFICATION</scope>
</reference>
<evidence type="ECO:0000313" key="3">
    <source>
        <dbReference type="Proteomes" id="UP000261380"/>
    </source>
</evidence>
<name>A0A3B5LA71_9TELE</name>
<protein>
    <submittedName>
        <fullName evidence="2">Uncharacterized protein</fullName>
    </submittedName>
</protein>
<accession>A0A3B5LA71</accession>
<feature type="signal peptide" evidence="1">
    <location>
        <begin position="1"/>
        <end position="20"/>
    </location>
</feature>
<dbReference type="Ensembl" id="ENSXCOT00000009199.1">
    <property type="protein sequence ID" value="ENSXCOP00000009088.1"/>
    <property type="gene ID" value="ENSXCOG00000006933.1"/>
</dbReference>
<keyword evidence="3" id="KW-1185">Reference proteome</keyword>
<dbReference type="GeneTree" id="ENSGT01110000271625"/>
<dbReference type="GO" id="GO:0007399">
    <property type="term" value="P:nervous system development"/>
    <property type="evidence" value="ECO:0007669"/>
    <property type="project" value="TreeGrafter"/>
</dbReference>
<dbReference type="Proteomes" id="UP000261380">
    <property type="component" value="Unplaced"/>
</dbReference>